<name>A0A645A7Z4_9ZZZZ</name>
<dbReference type="Pfam" id="PF02156">
    <property type="entry name" value="Glyco_hydro_26"/>
    <property type="match status" value="1"/>
</dbReference>
<evidence type="ECO:0000259" key="4">
    <source>
        <dbReference type="PROSITE" id="PS51764"/>
    </source>
</evidence>
<evidence type="ECO:0000256" key="2">
    <source>
        <dbReference type="ARBA" id="ARBA00022801"/>
    </source>
</evidence>
<dbReference type="InterPro" id="IPR000805">
    <property type="entry name" value="Glyco_hydro_26"/>
</dbReference>
<dbReference type="InterPro" id="IPR017853">
    <property type="entry name" value="GH"/>
</dbReference>
<proteinExistence type="inferred from homology"/>
<gene>
    <name evidence="5" type="ORF">SDC9_96019</name>
</gene>
<dbReference type="GO" id="GO:0016985">
    <property type="term" value="F:mannan endo-1,4-beta-mannosidase activity"/>
    <property type="evidence" value="ECO:0007669"/>
    <property type="project" value="InterPro"/>
</dbReference>
<evidence type="ECO:0000256" key="3">
    <source>
        <dbReference type="ARBA" id="ARBA00023295"/>
    </source>
</evidence>
<organism evidence="5">
    <name type="scientific">bioreactor metagenome</name>
    <dbReference type="NCBI Taxonomy" id="1076179"/>
    <lineage>
        <taxon>unclassified sequences</taxon>
        <taxon>metagenomes</taxon>
        <taxon>ecological metagenomes</taxon>
    </lineage>
</organism>
<keyword evidence="2" id="KW-0378">Hydrolase</keyword>
<protein>
    <recommendedName>
        <fullName evidence="4">GH26 domain-containing protein</fullName>
    </recommendedName>
</protein>
<dbReference type="InterPro" id="IPR022790">
    <property type="entry name" value="GH26_dom"/>
</dbReference>
<dbReference type="PANTHER" id="PTHR40079:SF4">
    <property type="entry name" value="GH26 DOMAIN-CONTAINING PROTEIN-RELATED"/>
    <property type="match status" value="1"/>
</dbReference>
<dbReference type="AlphaFoldDB" id="A0A645A7Z4"/>
<dbReference type="GO" id="GO:0006080">
    <property type="term" value="P:substituted mannan metabolic process"/>
    <property type="evidence" value="ECO:0007669"/>
    <property type="project" value="InterPro"/>
</dbReference>
<dbReference type="PANTHER" id="PTHR40079">
    <property type="entry name" value="MANNAN ENDO-1,4-BETA-MANNOSIDASE E-RELATED"/>
    <property type="match status" value="1"/>
</dbReference>
<comment type="caution">
    <text evidence="5">The sequence shown here is derived from an EMBL/GenBank/DDBJ whole genome shotgun (WGS) entry which is preliminary data.</text>
</comment>
<evidence type="ECO:0000313" key="5">
    <source>
        <dbReference type="EMBL" id="MPM49290.1"/>
    </source>
</evidence>
<comment type="similarity">
    <text evidence="1">Belongs to the glycosyl hydrolase 26 family.</text>
</comment>
<dbReference type="PROSITE" id="PS51257">
    <property type="entry name" value="PROKAR_LIPOPROTEIN"/>
    <property type="match status" value="1"/>
</dbReference>
<dbReference type="SUPFAM" id="SSF51445">
    <property type="entry name" value="(Trans)glycosidases"/>
    <property type="match status" value="1"/>
</dbReference>
<keyword evidence="3" id="KW-0326">Glycosidase</keyword>
<accession>A0A645A7Z4</accession>
<dbReference type="PROSITE" id="PS51764">
    <property type="entry name" value="GH26"/>
    <property type="match status" value="1"/>
</dbReference>
<evidence type="ECO:0000256" key="1">
    <source>
        <dbReference type="ARBA" id="ARBA00007754"/>
    </source>
</evidence>
<reference evidence="5" key="1">
    <citation type="submission" date="2019-08" db="EMBL/GenBank/DDBJ databases">
        <authorList>
            <person name="Kucharzyk K."/>
            <person name="Murdoch R.W."/>
            <person name="Higgins S."/>
            <person name="Loffler F."/>
        </authorList>
    </citation>
    <scope>NUCLEOTIDE SEQUENCE</scope>
</reference>
<feature type="domain" description="GH26" evidence="4">
    <location>
        <begin position="192"/>
        <end position="532"/>
    </location>
</feature>
<dbReference type="EMBL" id="VSSQ01012463">
    <property type="protein sequence ID" value="MPM49290.1"/>
    <property type="molecule type" value="Genomic_DNA"/>
</dbReference>
<sequence>MKKKSLMGGVAAAALALILAGCAMSSPKIDPAAVYYQDGVKASTSPDFSGDVKEVLKSEDGKSETFTDYPMGYRLTFPADMTYDLTLAQYVVVAKTEGFACTASVERSPYADVDEYLSFYQNRFYMNEHFREQNKIELLEDTTLETAGLKTRLITVSRENFGVYTYAYQYTGGQNYMRYLFQTDVFDEDYAAACRSVLDSYKAVQKRGVSVSTLKGWPAASPNWSPETAALYKKYQTKTDIDWGIFTADVYDTGINETIPAMEEKIGIPFEVVLMYQQLGIDVPVEALRAAHDDGKIIELTIQVSAKNNEDVYGYTPVFDLLQGSMDEDIRRLASQIKDFGLPILFRLNNEMNSDWTSYCGIVTFSDPEIYKAVWRHVYDVFEDEGVNNCIWVFNPNDNDYPPSNWNNFTRYYPGDGYVQMIGVTGYNTGTYYRHVTGETWREFDEIYGEIDRKYSPYFNWFPWIITEFGSSSVGGDKVGWIDRMFDNIGKYKNIKVAVWFSYADFDYREGKNGAAARPYWLDETPDTLAAFARGRAKLKAQGESSTSLYPQGPFEETESAWRGIVIGRFKKEDVTWLLGAPDKEQGRDLTYGDTVYTLGDDGYVEKIDITGGTNTTDLRGISIGDTRADIAAKFPQIGEGGDVQVVAAEGSPTLEIRFENDIVKSITLMK</sequence>
<dbReference type="Gene3D" id="3.20.20.80">
    <property type="entry name" value="Glycosidases"/>
    <property type="match status" value="1"/>
</dbReference>